<keyword evidence="1" id="KW-0812">Transmembrane</keyword>
<dbReference type="Proteomes" id="UP000199595">
    <property type="component" value="Unassembled WGS sequence"/>
</dbReference>
<name>A0A1H3DLJ6_9FLAO</name>
<dbReference type="RefSeq" id="WP_090124299.1">
    <property type="nucleotide sequence ID" value="NZ_FNNJ01000008.1"/>
</dbReference>
<dbReference type="AlphaFoldDB" id="A0A1H3DLJ6"/>
<proteinExistence type="predicted"/>
<keyword evidence="1" id="KW-1133">Transmembrane helix</keyword>
<feature type="transmembrane region" description="Helical" evidence="1">
    <location>
        <begin position="133"/>
        <end position="155"/>
    </location>
</feature>
<feature type="transmembrane region" description="Helical" evidence="1">
    <location>
        <begin position="100"/>
        <end position="121"/>
    </location>
</feature>
<dbReference type="OrthoDB" id="886186at2"/>
<keyword evidence="3" id="KW-1185">Reference proteome</keyword>
<dbReference type="STRING" id="762486.SAMN05444411_1084"/>
<sequence length="197" mass="23601">MKAFLRKIKLIQNYSFKVSVSKMDFIKIFRKNIAEEKEGFKILFFEKFSSGKRHVGTVDLNEFKLRRRRRFLEKDTVCVRGKLTQLNKELKIETEIQGAANFNFILYFLFLFCYGIFVVIFSQNFLNKAEHPFSIIFIWLLHAAFVMGIPYLVVLKRVERMKREMEIVFKNWVMEETFGIKLDLKTKKFVVKPLEKN</sequence>
<gene>
    <name evidence="2" type="ORF">SAMN05444411_1084</name>
</gene>
<evidence type="ECO:0000256" key="1">
    <source>
        <dbReference type="SAM" id="Phobius"/>
    </source>
</evidence>
<evidence type="ECO:0000313" key="2">
    <source>
        <dbReference type="EMBL" id="SDX67275.1"/>
    </source>
</evidence>
<reference evidence="2 3" key="1">
    <citation type="submission" date="2016-10" db="EMBL/GenBank/DDBJ databases">
        <authorList>
            <person name="de Groot N.N."/>
        </authorList>
    </citation>
    <scope>NUCLEOTIDE SEQUENCE [LARGE SCALE GENOMIC DNA]</scope>
    <source>
        <strain evidence="2 3">DSM 24956</strain>
    </source>
</reference>
<evidence type="ECO:0000313" key="3">
    <source>
        <dbReference type="Proteomes" id="UP000199595"/>
    </source>
</evidence>
<protein>
    <submittedName>
        <fullName evidence="2">Uncharacterized protein</fullName>
    </submittedName>
</protein>
<accession>A0A1H3DLJ6</accession>
<keyword evidence="1" id="KW-0472">Membrane</keyword>
<dbReference type="EMBL" id="FNNJ01000008">
    <property type="protein sequence ID" value="SDX67275.1"/>
    <property type="molecule type" value="Genomic_DNA"/>
</dbReference>
<organism evidence="2 3">
    <name type="scientific">Lutibacter oricola</name>
    <dbReference type="NCBI Taxonomy" id="762486"/>
    <lineage>
        <taxon>Bacteria</taxon>
        <taxon>Pseudomonadati</taxon>
        <taxon>Bacteroidota</taxon>
        <taxon>Flavobacteriia</taxon>
        <taxon>Flavobacteriales</taxon>
        <taxon>Flavobacteriaceae</taxon>
        <taxon>Lutibacter</taxon>
    </lineage>
</organism>